<organism evidence="1 2">
    <name type="scientific">Natrialba hulunbeirensis JCM 10989</name>
    <dbReference type="NCBI Taxonomy" id="1227493"/>
    <lineage>
        <taxon>Archaea</taxon>
        <taxon>Methanobacteriati</taxon>
        <taxon>Methanobacteriota</taxon>
        <taxon>Stenosarchaea group</taxon>
        <taxon>Halobacteria</taxon>
        <taxon>Halobacteriales</taxon>
        <taxon>Natrialbaceae</taxon>
        <taxon>Natrialba</taxon>
    </lineage>
</organism>
<dbReference type="AlphaFoldDB" id="M0A8F8"/>
<name>M0A8F8_9EURY</name>
<evidence type="ECO:0000313" key="2">
    <source>
        <dbReference type="Proteomes" id="UP000011519"/>
    </source>
</evidence>
<keyword evidence="2" id="KW-1185">Reference proteome</keyword>
<dbReference type="OrthoDB" id="247722at2157"/>
<gene>
    <name evidence="1" type="ORF">C483_02930</name>
</gene>
<sequence length="127" mass="14244">METPDGGGVQDRWDQLLQLLAARPRRQLISSLLDTPADQRLPLPSAAVSSPQLGEGDHDRIAIELRHQHLPALASVEYIRWERDPFCVRRGPRFDEPAAVIRVLQESADQFPDTLARDGFVEAHESS</sequence>
<dbReference type="Proteomes" id="UP000011519">
    <property type="component" value="Unassembled WGS sequence"/>
</dbReference>
<evidence type="ECO:0000313" key="1">
    <source>
        <dbReference type="EMBL" id="ELY94651.1"/>
    </source>
</evidence>
<reference evidence="1 2" key="1">
    <citation type="journal article" date="2014" name="PLoS Genet.">
        <title>Phylogenetically driven sequencing of extremely halophilic archaea reveals strategies for static and dynamic osmo-response.</title>
        <authorList>
            <person name="Becker E.A."/>
            <person name="Seitzer P.M."/>
            <person name="Tritt A."/>
            <person name="Larsen D."/>
            <person name="Krusor M."/>
            <person name="Yao A.I."/>
            <person name="Wu D."/>
            <person name="Madern D."/>
            <person name="Eisen J.A."/>
            <person name="Darling A.E."/>
            <person name="Facciotti M.T."/>
        </authorList>
    </citation>
    <scope>NUCLEOTIDE SEQUENCE [LARGE SCALE GENOMIC DNA]</scope>
    <source>
        <strain evidence="1 2">JCM 10989</strain>
    </source>
</reference>
<comment type="caution">
    <text evidence="1">The sequence shown here is derived from an EMBL/GenBank/DDBJ whole genome shotgun (WGS) entry which is preliminary data.</text>
</comment>
<proteinExistence type="predicted"/>
<accession>M0A8F8</accession>
<dbReference type="PATRIC" id="fig|1227493.4.peg.552"/>
<protein>
    <recommendedName>
        <fullName evidence="3">ArsR family transcriptional regulator</fullName>
    </recommendedName>
</protein>
<dbReference type="STRING" id="1227493.C483_02930"/>
<evidence type="ECO:0008006" key="3">
    <source>
        <dbReference type="Google" id="ProtNLM"/>
    </source>
</evidence>
<dbReference type="EMBL" id="AOIM01000010">
    <property type="protein sequence ID" value="ELY94651.1"/>
    <property type="molecule type" value="Genomic_DNA"/>
</dbReference>